<evidence type="ECO:0000256" key="1">
    <source>
        <dbReference type="ARBA" id="ARBA00009403"/>
    </source>
</evidence>
<gene>
    <name evidence="4" type="ORF">QQF64_026458</name>
</gene>
<evidence type="ECO:0000256" key="3">
    <source>
        <dbReference type="ARBA" id="ARBA00022704"/>
    </source>
</evidence>
<keyword evidence="5" id="KW-1185">Reference proteome</keyword>
<dbReference type="SUPFAM" id="SSF54403">
    <property type="entry name" value="Cystatin/monellin"/>
    <property type="match status" value="1"/>
</dbReference>
<dbReference type="InterPro" id="IPR046350">
    <property type="entry name" value="Cystatin_sf"/>
</dbReference>
<keyword evidence="3" id="KW-0789">Thiol protease inhibitor</keyword>
<organism evidence="4 5">
    <name type="scientific">Cirrhinus molitorella</name>
    <name type="common">mud carp</name>
    <dbReference type="NCBI Taxonomy" id="172907"/>
    <lineage>
        <taxon>Eukaryota</taxon>
        <taxon>Metazoa</taxon>
        <taxon>Chordata</taxon>
        <taxon>Craniata</taxon>
        <taxon>Vertebrata</taxon>
        <taxon>Euteleostomi</taxon>
        <taxon>Actinopterygii</taxon>
        <taxon>Neopterygii</taxon>
        <taxon>Teleostei</taxon>
        <taxon>Ostariophysi</taxon>
        <taxon>Cypriniformes</taxon>
        <taxon>Cyprinidae</taxon>
        <taxon>Labeoninae</taxon>
        <taxon>Labeonini</taxon>
        <taxon>Cirrhinus</taxon>
    </lineage>
</organism>
<dbReference type="PANTHER" id="PTHR11414:SF21">
    <property type="entry name" value="CYSTATIN 14A, TANDEM DUPLICATE 1-RELATED"/>
    <property type="match status" value="1"/>
</dbReference>
<protein>
    <recommendedName>
        <fullName evidence="6">Cystatin domain-containing protein</fullName>
    </recommendedName>
</protein>
<sequence length="101" mass="11697">MKHTAAMSLPWKETESFTAQMEKFCSKVRADVEKRIGKKTVFNNLNFRATDTEIQYIAKVHVGGNDCVHVKISQDLPCYGEEVKLIDFQFPKKRDDEIEPF</sequence>
<dbReference type="EMBL" id="JAYMGO010000005">
    <property type="protein sequence ID" value="KAL1273644.1"/>
    <property type="molecule type" value="Genomic_DNA"/>
</dbReference>
<dbReference type="InterPro" id="IPR001713">
    <property type="entry name" value="Prot_inh_stefin"/>
</dbReference>
<accession>A0ABR3N9N4</accession>
<name>A0ABR3N9N4_9TELE</name>
<comment type="caution">
    <text evidence="4">The sequence shown here is derived from an EMBL/GenBank/DDBJ whole genome shotgun (WGS) entry which is preliminary data.</text>
</comment>
<evidence type="ECO:0000256" key="2">
    <source>
        <dbReference type="ARBA" id="ARBA00022690"/>
    </source>
</evidence>
<reference evidence="4 5" key="1">
    <citation type="submission" date="2023-09" db="EMBL/GenBank/DDBJ databases">
        <authorList>
            <person name="Wang M."/>
        </authorList>
    </citation>
    <scope>NUCLEOTIDE SEQUENCE [LARGE SCALE GENOMIC DNA]</scope>
    <source>
        <strain evidence="4">GT-2023</strain>
        <tissue evidence="4">Liver</tissue>
    </source>
</reference>
<dbReference type="Proteomes" id="UP001558613">
    <property type="component" value="Unassembled WGS sequence"/>
</dbReference>
<comment type="similarity">
    <text evidence="1">Belongs to the cystatin family.</text>
</comment>
<evidence type="ECO:0000313" key="5">
    <source>
        <dbReference type="Proteomes" id="UP001558613"/>
    </source>
</evidence>
<proteinExistence type="inferred from homology"/>
<keyword evidence="2" id="KW-0646">Protease inhibitor</keyword>
<evidence type="ECO:0000313" key="4">
    <source>
        <dbReference type="EMBL" id="KAL1273644.1"/>
    </source>
</evidence>
<dbReference type="PANTHER" id="PTHR11414">
    <property type="entry name" value="CYSTATIN FAMILY MEMBER"/>
    <property type="match status" value="1"/>
</dbReference>
<evidence type="ECO:0008006" key="6">
    <source>
        <dbReference type="Google" id="ProtNLM"/>
    </source>
</evidence>
<dbReference type="Gene3D" id="3.10.450.10">
    <property type="match status" value="1"/>
</dbReference>